<sequence>MMYNVTIREVARDAGVSVATVSRAIRNEGKIRPETRRKVLEVVRKLNYHVDMGARSIVKKQTKSIGLCICNICNPFYPPLVRGVENTINKFGYSLILCNTDEDPRKEEAYLKLMLEKRVDGLIIAPTWDIYASLKEFERRSIPIVVVDRKCEDISSDTVCVDNVHGAFMAVEHLIKLGHKRIGMIVGPKMISTTQERVQGYLEALRKYDLEKDESLMVDGGSAIEGGIKAMEDLLKLKSPPTAVFCYNNVVTLGGLISLKKLNKKIPKDIAIVGFDEVDWAEVADPPLTVVSQPTYAIGATAGQLVMQRLLNEGPKSKQKIILKTELVIRKSCGSKPG</sequence>
<dbReference type="SUPFAM" id="SSF53822">
    <property type="entry name" value="Periplasmic binding protein-like I"/>
    <property type="match status" value="1"/>
</dbReference>
<dbReference type="Proteomes" id="UP000320781">
    <property type="component" value="Unassembled WGS sequence"/>
</dbReference>
<dbReference type="SUPFAM" id="SSF47413">
    <property type="entry name" value="lambda repressor-like DNA-binding domains"/>
    <property type="match status" value="1"/>
</dbReference>
<keyword evidence="2" id="KW-0805">Transcription regulation</keyword>
<dbReference type="CDD" id="cd01392">
    <property type="entry name" value="HTH_LacI"/>
    <property type="match status" value="1"/>
</dbReference>
<keyword evidence="3" id="KW-0238">DNA-binding</keyword>
<evidence type="ECO:0000313" key="7">
    <source>
        <dbReference type="Proteomes" id="UP000320781"/>
    </source>
</evidence>
<dbReference type="EMBL" id="SOKU01000312">
    <property type="protein sequence ID" value="TES84565.1"/>
    <property type="molecule type" value="Genomic_DNA"/>
</dbReference>
<protein>
    <submittedName>
        <fullName evidence="6">LacI family transcriptional regulator</fullName>
    </submittedName>
</protein>
<dbReference type="PROSITE" id="PS50932">
    <property type="entry name" value="HTH_LACI_2"/>
    <property type="match status" value="1"/>
</dbReference>
<dbReference type="AlphaFoldDB" id="A0A523QGJ5"/>
<dbReference type="Gene3D" id="3.40.50.2300">
    <property type="match status" value="2"/>
</dbReference>
<dbReference type="Pfam" id="PF00532">
    <property type="entry name" value="Peripla_BP_1"/>
    <property type="match status" value="1"/>
</dbReference>
<organism evidence="6 7">
    <name type="scientific">Aerophobetes bacterium</name>
    <dbReference type="NCBI Taxonomy" id="2030807"/>
    <lineage>
        <taxon>Bacteria</taxon>
        <taxon>Candidatus Aerophobota</taxon>
    </lineage>
</organism>
<dbReference type="InterPro" id="IPR010982">
    <property type="entry name" value="Lambda_DNA-bd_dom_sf"/>
</dbReference>
<accession>A0A523QGJ5</accession>
<dbReference type="Gene3D" id="1.10.260.40">
    <property type="entry name" value="lambda repressor-like DNA-binding domains"/>
    <property type="match status" value="1"/>
</dbReference>
<evidence type="ECO:0000256" key="3">
    <source>
        <dbReference type="ARBA" id="ARBA00023125"/>
    </source>
</evidence>
<dbReference type="GO" id="GO:0000976">
    <property type="term" value="F:transcription cis-regulatory region binding"/>
    <property type="evidence" value="ECO:0007669"/>
    <property type="project" value="TreeGrafter"/>
</dbReference>
<evidence type="ECO:0000313" key="6">
    <source>
        <dbReference type="EMBL" id="TES84565.1"/>
    </source>
</evidence>
<dbReference type="PANTHER" id="PTHR30146">
    <property type="entry name" value="LACI-RELATED TRANSCRIPTIONAL REPRESSOR"/>
    <property type="match status" value="1"/>
</dbReference>
<comment type="caution">
    <text evidence="6">The sequence shown here is derived from an EMBL/GenBank/DDBJ whole genome shotgun (WGS) entry which is preliminary data.</text>
</comment>
<dbReference type="PROSITE" id="PS00356">
    <property type="entry name" value="HTH_LACI_1"/>
    <property type="match status" value="1"/>
</dbReference>
<name>A0A523QGJ5_UNCAE</name>
<dbReference type="InterPro" id="IPR001761">
    <property type="entry name" value="Peripla_BP/Lac1_sug-bd_dom"/>
</dbReference>
<dbReference type="GO" id="GO:0003700">
    <property type="term" value="F:DNA-binding transcription factor activity"/>
    <property type="evidence" value="ECO:0007669"/>
    <property type="project" value="TreeGrafter"/>
</dbReference>
<feature type="domain" description="HTH lacI-type" evidence="5">
    <location>
        <begin position="5"/>
        <end position="59"/>
    </location>
</feature>
<dbReference type="InterPro" id="IPR000843">
    <property type="entry name" value="HTH_LacI"/>
</dbReference>
<keyword evidence="1" id="KW-0678">Repressor</keyword>
<dbReference type="CDD" id="cd06267">
    <property type="entry name" value="PBP1_LacI_sugar_binding-like"/>
    <property type="match status" value="1"/>
</dbReference>
<dbReference type="PANTHER" id="PTHR30146:SF148">
    <property type="entry name" value="HTH-TYPE TRANSCRIPTIONAL REPRESSOR PURR-RELATED"/>
    <property type="match status" value="1"/>
</dbReference>
<evidence type="ECO:0000259" key="5">
    <source>
        <dbReference type="PROSITE" id="PS50932"/>
    </source>
</evidence>
<evidence type="ECO:0000256" key="2">
    <source>
        <dbReference type="ARBA" id="ARBA00023015"/>
    </source>
</evidence>
<dbReference type="SMART" id="SM00354">
    <property type="entry name" value="HTH_LACI"/>
    <property type="match status" value="1"/>
</dbReference>
<gene>
    <name evidence="6" type="ORF">E3J95_06410</name>
</gene>
<evidence type="ECO:0000256" key="1">
    <source>
        <dbReference type="ARBA" id="ARBA00022491"/>
    </source>
</evidence>
<evidence type="ECO:0000256" key="4">
    <source>
        <dbReference type="ARBA" id="ARBA00023163"/>
    </source>
</evidence>
<reference evidence="6 7" key="1">
    <citation type="submission" date="2019-03" db="EMBL/GenBank/DDBJ databases">
        <title>Metabolic potential of uncultured bacteria and archaea associated with petroleum seepage in deep-sea sediments.</title>
        <authorList>
            <person name="Dong X."/>
            <person name="Hubert C."/>
        </authorList>
    </citation>
    <scope>NUCLEOTIDE SEQUENCE [LARGE SCALE GENOMIC DNA]</scope>
    <source>
        <strain evidence="6">E44_bin92</strain>
    </source>
</reference>
<keyword evidence="4" id="KW-0804">Transcription</keyword>
<dbReference type="Pfam" id="PF00356">
    <property type="entry name" value="LacI"/>
    <property type="match status" value="1"/>
</dbReference>
<dbReference type="InterPro" id="IPR028082">
    <property type="entry name" value="Peripla_BP_I"/>
</dbReference>
<proteinExistence type="predicted"/>